<dbReference type="STRING" id="34508.A0A4U8UWL0"/>
<feature type="compositionally biased region" description="Polar residues" evidence="5">
    <location>
        <begin position="180"/>
        <end position="212"/>
    </location>
</feature>
<organism evidence="8 9">
    <name type="scientific">Steinernema carpocapsae</name>
    <name type="common">Entomopathogenic nematode</name>
    <dbReference type="NCBI Taxonomy" id="34508"/>
    <lineage>
        <taxon>Eukaryota</taxon>
        <taxon>Metazoa</taxon>
        <taxon>Ecdysozoa</taxon>
        <taxon>Nematoda</taxon>
        <taxon>Chromadorea</taxon>
        <taxon>Rhabditida</taxon>
        <taxon>Tylenchina</taxon>
        <taxon>Panagrolaimomorpha</taxon>
        <taxon>Strongyloidoidea</taxon>
        <taxon>Steinernematidae</taxon>
        <taxon>Steinernema</taxon>
    </lineage>
</organism>
<dbReference type="PANTHER" id="PTHR19969:SF5">
    <property type="entry name" value="CRK-LIKE PROTEIN"/>
    <property type="match status" value="1"/>
</dbReference>
<evidence type="ECO:0000313" key="9">
    <source>
        <dbReference type="Proteomes" id="UP000298663"/>
    </source>
</evidence>
<evidence type="ECO:0000259" key="7">
    <source>
        <dbReference type="PROSITE" id="PS50002"/>
    </source>
</evidence>
<dbReference type="PANTHER" id="PTHR19969">
    <property type="entry name" value="SH2-SH3 ADAPTOR PROTEIN-RELATED"/>
    <property type="match status" value="1"/>
</dbReference>
<dbReference type="GO" id="GO:0016477">
    <property type="term" value="P:cell migration"/>
    <property type="evidence" value="ECO:0007669"/>
    <property type="project" value="TreeGrafter"/>
</dbReference>
<name>A0A4U8UWL0_STECR</name>
<dbReference type="PRINTS" id="PR00401">
    <property type="entry name" value="SH2DOMAIN"/>
</dbReference>
<dbReference type="GO" id="GO:0007167">
    <property type="term" value="P:enzyme-linked receptor protein signaling pathway"/>
    <property type="evidence" value="ECO:0007669"/>
    <property type="project" value="TreeGrafter"/>
</dbReference>
<reference evidence="8 9" key="2">
    <citation type="journal article" date="2019" name="G3 (Bethesda)">
        <title>Hybrid Assembly of the Genome of the Entomopathogenic Nematode Steinernema carpocapsae Identifies the X-Chromosome.</title>
        <authorList>
            <person name="Serra L."/>
            <person name="Macchietto M."/>
            <person name="Macias-Munoz A."/>
            <person name="McGill C.J."/>
            <person name="Rodriguez I.M."/>
            <person name="Rodriguez B."/>
            <person name="Murad R."/>
            <person name="Mortazavi A."/>
        </authorList>
    </citation>
    <scope>NUCLEOTIDE SEQUENCE [LARGE SCALE GENOMIC DNA]</scope>
    <source>
        <strain evidence="8 9">ALL</strain>
    </source>
</reference>
<dbReference type="PRINTS" id="PR00452">
    <property type="entry name" value="SH3DOMAIN"/>
</dbReference>
<evidence type="ECO:0000256" key="1">
    <source>
        <dbReference type="ARBA" id="ARBA00022443"/>
    </source>
</evidence>
<dbReference type="SUPFAM" id="SSF50044">
    <property type="entry name" value="SH3-domain"/>
    <property type="match status" value="1"/>
</dbReference>
<dbReference type="SUPFAM" id="SSF55550">
    <property type="entry name" value="SH2 domain"/>
    <property type="match status" value="1"/>
</dbReference>
<evidence type="ECO:0000256" key="5">
    <source>
        <dbReference type="SAM" id="MobiDB-lite"/>
    </source>
</evidence>
<dbReference type="Gene3D" id="3.30.505.10">
    <property type="entry name" value="SH2 domain"/>
    <property type="match status" value="1"/>
</dbReference>
<dbReference type="OrthoDB" id="9204160at2759"/>
<reference evidence="8 9" key="1">
    <citation type="journal article" date="2015" name="Genome Biol.">
        <title>Comparative genomics of Steinernema reveals deeply conserved gene regulatory networks.</title>
        <authorList>
            <person name="Dillman A.R."/>
            <person name="Macchietto M."/>
            <person name="Porter C.F."/>
            <person name="Rogers A."/>
            <person name="Williams B."/>
            <person name="Antoshechkin I."/>
            <person name="Lee M.M."/>
            <person name="Goodwin Z."/>
            <person name="Lu X."/>
            <person name="Lewis E.E."/>
            <person name="Goodrich-Blair H."/>
            <person name="Stock S.P."/>
            <person name="Adams B.J."/>
            <person name="Sternberg P.W."/>
            <person name="Mortazavi A."/>
        </authorList>
    </citation>
    <scope>NUCLEOTIDE SEQUENCE [LARGE SCALE GENOMIC DNA]</scope>
    <source>
        <strain evidence="8 9">ALL</strain>
    </source>
</reference>
<dbReference type="AlphaFoldDB" id="A0A4U8UWL0"/>
<dbReference type="SMART" id="SM00326">
    <property type="entry name" value="SH3"/>
    <property type="match status" value="1"/>
</dbReference>
<evidence type="ECO:0000259" key="6">
    <source>
        <dbReference type="PROSITE" id="PS50001"/>
    </source>
</evidence>
<evidence type="ECO:0000256" key="4">
    <source>
        <dbReference type="PROSITE-ProRule" id="PRU00192"/>
    </source>
</evidence>
<dbReference type="InterPro" id="IPR036028">
    <property type="entry name" value="SH3-like_dom_sf"/>
</dbReference>
<protein>
    <recommendedName>
        <fullName evidence="10">SH2 domain-containing protein</fullName>
    </recommendedName>
</protein>
<keyword evidence="1 4" id="KW-0728">SH3 domain</keyword>
<dbReference type="CDD" id="cd00173">
    <property type="entry name" value="SH2"/>
    <property type="match status" value="1"/>
</dbReference>
<keyword evidence="2 3" id="KW-0727">SH2 domain</keyword>
<dbReference type="PROSITE" id="PS50002">
    <property type="entry name" value="SH3"/>
    <property type="match status" value="1"/>
</dbReference>
<dbReference type="InterPro" id="IPR000980">
    <property type="entry name" value="SH2"/>
</dbReference>
<accession>A0A4U8UWL0</accession>
<evidence type="ECO:0000256" key="3">
    <source>
        <dbReference type="PROSITE-ProRule" id="PRU00191"/>
    </source>
</evidence>
<dbReference type="SMART" id="SM00252">
    <property type="entry name" value="SH2"/>
    <property type="match status" value="1"/>
</dbReference>
<dbReference type="GO" id="GO:0035591">
    <property type="term" value="F:signaling adaptor activity"/>
    <property type="evidence" value="ECO:0007669"/>
    <property type="project" value="TreeGrafter"/>
</dbReference>
<dbReference type="InterPro" id="IPR001452">
    <property type="entry name" value="SH3_domain"/>
</dbReference>
<dbReference type="PROSITE" id="PS50001">
    <property type="entry name" value="SH2"/>
    <property type="match status" value="1"/>
</dbReference>
<dbReference type="GO" id="GO:0030971">
    <property type="term" value="F:receptor tyrosine kinase binding"/>
    <property type="evidence" value="ECO:0007669"/>
    <property type="project" value="TreeGrafter"/>
</dbReference>
<dbReference type="GO" id="GO:0005737">
    <property type="term" value="C:cytoplasm"/>
    <property type="evidence" value="ECO:0007669"/>
    <property type="project" value="TreeGrafter"/>
</dbReference>
<feature type="domain" description="SH2" evidence="6">
    <location>
        <begin position="11"/>
        <end position="105"/>
    </location>
</feature>
<gene>
    <name evidence="8" type="ORF">L596_004655</name>
</gene>
<evidence type="ECO:0008006" key="10">
    <source>
        <dbReference type="Google" id="ProtNLM"/>
    </source>
</evidence>
<dbReference type="Proteomes" id="UP000298663">
    <property type="component" value="Unassembled WGS sequence"/>
</dbReference>
<dbReference type="Pfam" id="PF00017">
    <property type="entry name" value="SH2"/>
    <property type="match status" value="1"/>
</dbReference>
<sequence>MSFDPYDWDSFYYPGIDRDEAHRLLLSHPSSIGSFLLRDSSTQGGYSLSVREGMNKIRHYLIERAEMEDGKTYIKIADQQFVDIPTLLNHYKMRILDSASLTRPVMKKPLEKVVGLFKFEGERISDLPFERGEVLEIIAKPEPDWWKARNALNCTGLIPVNYVEPHDEKDQDGNARIHGSCSTSSMSSDKRFSSISGTSDVSENGMMSPTNPFGNIRVPALVRVILDRQPSAYDNEALRLTQTAKT</sequence>
<dbReference type="Gene3D" id="2.30.30.40">
    <property type="entry name" value="SH3 Domains"/>
    <property type="match status" value="1"/>
</dbReference>
<evidence type="ECO:0000313" key="8">
    <source>
        <dbReference type="EMBL" id="TMS37796.1"/>
    </source>
</evidence>
<keyword evidence="9" id="KW-1185">Reference proteome</keyword>
<dbReference type="InterPro" id="IPR036860">
    <property type="entry name" value="SH2_dom_sf"/>
</dbReference>
<feature type="domain" description="SH3" evidence="7">
    <location>
        <begin position="108"/>
        <end position="168"/>
    </location>
</feature>
<dbReference type="EMBL" id="AZBU02000001">
    <property type="protein sequence ID" value="TMS37796.1"/>
    <property type="molecule type" value="Genomic_DNA"/>
</dbReference>
<proteinExistence type="predicted"/>
<dbReference type="InterPro" id="IPR051184">
    <property type="entry name" value="Tyrosine-phos_adapter"/>
</dbReference>
<comment type="caution">
    <text evidence="8">The sequence shown here is derived from an EMBL/GenBank/DDBJ whole genome shotgun (WGS) entry which is preliminary data.</text>
</comment>
<dbReference type="Pfam" id="PF00018">
    <property type="entry name" value="SH3_1"/>
    <property type="match status" value="1"/>
</dbReference>
<evidence type="ECO:0000256" key="2">
    <source>
        <dbReference type="ARBA" id="ARBA00022999"/>
    </source>
</evidence>
<feature type="region of interest" description="Disordered" evidence="5">
    <location>
        <begin position="167"/>
        <end position="212"/>
    </location>
</feature>